<accession>A0AAW1RE58</accession>
<protein>
    <submittedName>
        <fullName evidence="2">Uncharacterized protein</fullName>
    </submittedName>
</protein>
<reference evidence="2 3" key="1">
    <citation type="journal article" date="2024" name="Nat. Commun.">
        <title>Phylogenomics reveals the evolutionary origins of lichenization in chlorophyte algae.</title>
        <authorList>
            <person name="Puginier C."/>
            <person name="Libourel C."/>
            <person name="Otte J."/>
            <person name="Skaloud P."/>
            <person name="Haon M."/>
            <person name="Grisel S."/>
            <person name="Petersen M."/>
            <person name="Berrin J.G."/>
            <person name="Delaux P.M."/>
            <person name="Dal Grande F."/>
            <person name="Keller J."/>
        </authorList>
    </citation>
    <scope>NUCLEOTIDE SEQUENCE [LARGE SCALE GENOMIC DNA]</scope>
    <source>
        <strain evidence="2 3">SAG 2145</strain>
    </source>
</reference>
<dbReference type="EMBL" id="JALJOS010000012">
    <property type="protein sequence ID" value="KAK9832147.1"/>
    <property type="molecule type" value="Genomic_DNA"/>
</dbReference>
<feature type="region of interest" description="Disordered" evidence="1">
    <location>
        <begin position="1"/>
        <end position="20"/>
    </location>
</feature>
<evidence type="ECO:0000313" key="2">
    <source>
        <dbReference type="EMBL" id="KAK9832147.1"/>
    </source>
</evidence>
<organism evidence="2 3">
    <name type="scientific">Apatococcus lobatus</name>
    <dbReference type="NCBI Taxonomy" id="904363"/>
    <lineage>
        <taxon>Eukaryota</taxon>
        <taxon>Viridiplantae</taxon>
        <taxon>Chlorophyta</taxon>
        <taxon>core chlorophytes</taxon>
        <taxon>Trebouxiophyceae</taxon>
        <taxon>Chlorellales</taxon>
        <taxon>Chlorellaceae</taxon>
        <taxon>Apatococcus</taxon>
    </lineage>
</organism>
<keyword evidence="3" id="KW-1185">Reference proteome</keyword>
<evidence type="ECO:0000313" key="3">
    <source>
        <dbReference type="Proteomes" id="UP001438707"/>
    </source>
</evidence>
<evidence type="ECO:0000256" key="1">
    <source>
        <dbReference type="SAM" id="MobiDB-lite"/>
    </source>
</evidence>
<sequence>MSTVDPSSDEGLVDEGSYQKVSQGFELGGVDRLPWWDDDDSAEDARAELASLMAITRADSREHSLTGLLSDP</sequence>
<comment type="caution">
    <text evidence="2">The sequence shown here is derived from an EMBL/GenBank/DDBJ whole genome shotgun (WGS) entry which is preliminary data.</text>
</comment>
<proteinExistence type="predicted"/>
<name>A0AAW1RE58_9CHLO</name>
<dbReference type="Proteomes" id="UP001438707">
    <property type="component" value="Unassembled WGS sequence"/>
</dbReference>
<gene>
    <name evidence="2" type="ORF">WJX74_000689</name>
</gene>
<dbReference type="AlphaFoldDB" id="A0AAW1RE58"/>